<dbReference type="Gene3D" id="2.30.110.10">
    <property type="entry name" value="Electron Transport, Fmn-binding Protein, Chain A"/>
    <property type="match status" value="1"/>
</dbReference>
<organism evidence="3 4">
    <name type="scientific">Paractinoplanes durhamensis</name>
    <dbReference type="NCBI Taxonomy" id="113563"/>
    <lineage>
        <taxon>Bacteria</taxon>
        <taxon>Bacillati</taxon>
        <taxon>Actinomycetota</taxon>
        <taxon>Actinomycetes</taxon>
        <taxon>Micromonosporales</taxon>
        <taxon>Micromonosporaceae</taxon>
        <taxon>Paractinoplanes</taxon>
    </lineage>
</organism>
<dbReference type="PANTHER" id="PTHR30466:SF1">
    <property type="entry name" value="FMN REDUCTASE (NADH) RUTF"/>
    <property type="match status" value="1"/>
</dbReference>
<proteinExistence type="predicted"/>
<feature type="domain" description="Flavin reductase like" evidence="2">
    <location>
        <begin position="1"/>
        <end position="142"/>
    </location>
</feature>
<dbReference type="InterPro" id="IPR050268">
    <property type="entry name" value="NADH-dep_flavin_reductase"/>
</dbReference>
<evidence type="ECO:0000313" key="4">
    <source>
        <dbReference type="Proteomes" id="UP000637628"/>
    </source>
</evidence>
<gene>
    <name evidence="3" type="ORF">Adu01nite_75720</name>
</gene>
<dbReference type="SMART" id="SM00903">
    <property type="entry name" value="Flavin_Reduct"/>
    <property type="match status" value="1"/>
</dbReference>
<sequence>MACLAMPVAVVSMVDQAGGWHGATLGSVVSLSLDPPLVMFAVGRGTGVHRPLCGSDRFCISILGAGQRAVAEQFAGAAAGRFARGIVPVGGIPAVGAAACWLVCGRSRLVEAGDHTIVIGSVEDVRPGTGGSLVYHGRRYHRLSGALSGAEQDAELGSSGQAELVVGAL</sequence>
<dbReference type="SUPFAM" id="SSF50475">
    <property type="entry name" value="FMN-binding split barrel"/>
    <property type="match status" value="1"/>
</dbReference>
<dbReference type="Proteomes" id="UP000637628">
    <property type="component" value="Unassembled WGS sequence"/>
</dbReference>
<dbReference type="PANTHER" id="PTHR30466">
    <property type="entry name" value="FLAVIN REDUCTASE"/>
    <property type="match status" value="1"/>
</dbReference>
<evidence type="ECO:0000256" key="1">
    <source>
        <dbReference type="ARBA" id="ARBA00023002"/>
    </source>
</evidence>
<dbReference type="EMBL" id="BOML01000059">
    <property type="protein sequence ID" value="GIE06222.1"/>
    <property type="molecule type" value="Genomic_DNA"/>
</dbReference>
<protein>
    <recommendedName>
        <fullName evidence="2">Flavin reductase like domain-containing protein</fullName>
    </recommendedName>
</protein>
<name>A0ABQ3Z8S7_9ACTN</name>
<evidence type="ECO:0000259" key="2">
    <source>
        <dbReference type="SMART" id="SM00903"/>
    </source>
</evidence>
<dbReference type="Pfam" id="PF01613">
    <property type="entry name" value="Flavin_Reduct"/>
    <property type="match status" value="1"/>
</dbReference>
<evidence type="ECO:0000313" key="3">
    <source>
        <dbReference type="EMBL" id="GIE06222.1"/>
    </source>
</evidence>
<dbReference type="InterPro" id="IPR002563">
    <property type="entry name" value="Flavin_Rdtase-like_dom"/>
</dbReference>
<keyword evidence="4" id="KW-1185">Reference proteome</keyword>
<comment type="caution">
    <text evidence="3">The sequence shown here is derived from an EMBL/GenBank/DDBJ whole genome shotgun (WGS) entry which is preliminary data.</text>
</comment>
<reference evidence="3 4" key="1">
    <citation type="submission" date="2021-01" db="EMBL/GenBank/DDBJ databases">
        <title>Whole genome shotgun sequence of Actinoplanes durhamensis NBRC 14914.</title>
        <authorList>
            <person name="Komaki H."/>
            <person name="Tamura T."/>
        </authorList>
    </citation>
    <scope>NUCLEOTIDE SEQUENCE [LARGE SCALE GENOMIC DNA]</scope>
    <source>
        <strain evidence="3 4">NBRC 14914</strain>
    </source>
</reference>
<keyword evidence="1" id="KW-0560">Oxidoreductase</keyword>
<accession>A0ABQ3Z8S7</accession>
<dbReference type="InterPro" id="IPR012349">
    <property type="entry name" value="Split_barrel_FMN-bd"/>
</dbReference>